<dbReference type="Gene3D" id="1.10.150.130">
    <property type="match status" value="1"/>
</dbReference>
<name>A0A2H9T4J6_9ZZZZ</name>
<organism evidence="3">
    <name type="scientific">invertebrate metagenome</name>
    <dbReference type="NCBI Taxonomy" id="1711999"/>
    <lineage>
        <taxon>unclassified sequences</taxon>
        <taxon>metagenomes</taxon>
        <taxon>organismal metagenomes</taxon>
    </lineage>
</organism>
<keyword evidence="1" id="KW-0238">DNA-binding</keyword>
<evidence type="ECO:0000256" key="1">
    <source>
        <dbReference type="ARBA" id="ARBA00023125"/>
    </source>
</evidence>
<comment type="caution">
    <text evidence="3">The sequence shown here is derived from an EMBL/GenBank/DDBJ whole genome shotgun (WGS) entry which is preliminary data.</text>
</comment>
<dbReference type="GO" id="GO:0006310">
    <property type="term" value="P:DNA recombination"/>
    <property type="evidence" value="ECO:0007669"/>
    <property type="project" value="UniProtKB-KW"/>
</dbReference>
<evidence type="ECO:0008006" key="4">
    <source>
        <dbReference type="Google" id="ProtNLM"/>
    </source>
</evidence>
<sequence length="283" mass="31631">MVPISAFDLGRYVAYLSHRLCFVSIRNYLSVVRLLHIEAGYSNPLQSHYINSVLKGARRVLGDQSSPKLPITPAILLSILKQLDLSCPADITFWAACTVAFFSFFRKSNLFPPPKSVFTPGIHLCRDSVVFTPDGAVLSVNWTKTIQFRQRTLAIPLPRINRSPLCPAQALLLSFKISPTSSYVCPLFMYRQGEKLLPLTYAMFISRLKQCLATAGLDPSLYSGHSFRRGGATFALECGLSPDMIQSQGDWKSLAYQRYLDPSLSARHLVVKTMASHIRELNL</sequence>
<dbReference type="InterPro" id="IPR052925">
    <property type="entry name" value="Phage_Integrase-like_Recomb"/>
</dbReference>
<proteinExistence type="predicted"/>
<dbReference type="PANTHER" id="PTHR34605:SF5">
    <property type="entry name" value="INTEGRASE_RECOMBINASE XERD HOMOLOG"/>
    <property type="match status" value="1"/>
</dbReference>
<dbReference type="SUPFAM" id="SSF47823">
    <property type="entry name" value="lambda integrase-like, N-terminal domain"/>
    <property type="match status" value="1"/>
</dbReference>
<evidence type="ECO:0000313" key="3">
    <source>
        <dbReference type="EMBL" id="PJE78160.1"/>
    </source>
</evidence>
<keyword evidence="2" id="KW-0233">DNA recombination</keyword>
<dbReference type="Gene3D" id="1.10.443.10">
    <property type="entry name" value="Intergrase catalytic core"/>
    <property type="match status" value="1"/>
</dbReference>
<evidence type="ECO:0000256" key="2">
    <source>
        <dbReference type="ARBA" id="ARBA00023172"/>
    </source>
</evidence>
<reference evidence="3" key="1">
    <citation type="journal article" date="2017" name="Appl. Environ. Microbiol.">
        <title>Molecular characterization of an Endozoicomonas-like organism causing infection in king scallop Pecten maximus L.</title>
        <authorList>
            <person name="Cano I."/>
            <person name="van Aerle R."/>
            <person name="Ross S."/>
            <person name="Verner-Jeffreys D.W."/>
            <person name="Paley R.K."/>
            <person name="Rimmer G."/>
            <person name="Ryder D."/>
            <person name="Hooper P."/>
            <person name="Stone D."/>
            <person name="Feist S.W."/>
        </authorList>
    </citation>
    <scope>NUCLEOTIDE SEQUENCE</scope>
</reference>
<dbReference type="SUPFAM" id="SSF56349">
    <property type="entry name" value="DNA breaking-rejoining enzymes"/>
    <property type="match status" value="1"/>
</dbReference>
<dbReference type="AlphaFoldDB" id="A0A2H9T4J6"/>
<dbReference type="InterPro" id="IPR013762">
    <property type="entry name" value="Integrase-like_cat_sf"/>
</dbReference>
<dbReference type="GO" id="GO:0003677">
    <property type="term" value="F:DNA binding"/>
    <property type="evidence" value="ECO:0007669"/>
    <property type="project" value="UniProtKB-KW"/>
</dbReference>
<dbReference type="InterPro" id="IPR011010">
    <property type="entry name" value="DNA_brk_join_enz"/>
</dbReference>
<protein>
    <recommendedName>
        <fullName evidence="4">Tyr recombinase domain-containing protein</fullName>
    </recommendedName>
</protein>
<dbReference type="EMBL" id="NSIT01000247">
    <property type="protein sequence ID" value="PJE78160.1"/>
    <property type="molecule type" value="Genomic_DNA"/>
</dbReference>
<accession>A0A2H9T4J6</accession>
<dbReference type="PANTHER" id="PTHR34605">
    <property type="entry name" value="PHAGE_INTEGRASE DOMAIN-CONTAINING PROTEIN"/>
    <property type="match status" value="1"/>
</dbReference>
<dbReference type="GO" id="GO:0015074">
    <property type="term" value="P:DNA integration"/>
    <property type="evidence" value="ECO:0007669"/>
    <property type="project" value="InterPro"/>
</dbReference>
<dbReference type="InterPro" id="IPR010998">
    <property type="entry name" value="Integrase_recombinase_N"/>
</dbReference>
<gene>
    <name evidence="3" type="ORF">CI610_02910</name>
</gene>